<dbReference type="NCBIfam" id="TIGR04131">
    <property type="entry name" value="Bac_Flav_CTERM"/>
    <property type="match status" value="1"/>
</dbReference>
<dbReference type="PANTHER" id="PTHR28206">
    <property type="entry name" value="NUCLEOPORIN POM152"/>
    <property type="match status" value="1"/>
</dbReference>
<feature type="domain" description="PKD" evidence="2">
    <location>
        <begin position="2016"/>
        <end position="2087"/>
    </location>
</feature>
<proteinExistence type="predicted"/>
<dbReference type="RefSeq" id="WP_013452363.1">
    <property type="nucleotide sequence ID" value="NC_014759.1"/>
</dbReference>
<protein>
    <submittedName>
        <fullName evidence="3">PKD domain containing protein</fullName>
    </submittedName>
</protein>
<dbReference type="PANTHER" id="PTHR28206:SF1">
    <property type="entry name" value="NUCLEOPORIN POM152"/>
    <property type="match status" value="1"/>
</dbReference>
<dbReference type="InterPro" id="IPR022409">
    <property type="entry name" value="PKD/Chitinase_dom"/>
</dbReference>
<name>E4TL74_MARTH</name>
<gene>
    <name evidence="3" type="ordered locus">Ftrac_0201</name>
</gene>
<dbReference type="PROSITE" id="PS50093">
    <property type="entry name" value="PKD"/>
    <property type="match status" value="4"/>
</dbReference>
<dbReference type="STRING" id="643867.Ftrac_0201"/>
<dbReference type="EMBL" id="CP002349">
    <property type="protein sequence ID" value="ADR20212.1"/>
    <property type="molecule type" value="Genomic_DNA"/>
</dbReference>
<dbReference type="GO" id="GO:0017056">
    <property type="term" value="F:structural constituent of nuclear pore"/>
    <property type="evidence" value="ECO:0007669"/>
    <property type="project" value="InterPro"/>
</dbReference>
<evidence type="ECO:0000313" key="3">
    <source>
        <dbReference type="EMBL" id="ADR20212.1"/>
    </source>
</evidence>
<organism evidence="3 4">
    <name type="scientific">Marivirga tractuosa (strain ATCC 23168 / DSM 4126 / NBRC 15989 / NCIMB 1408 / VKM B-1430 / H-43)</name>
    <name type="common">Microscilla tractuosa</name>
    <name type="synonym">Flexibacter tractuosus</name>
    <dbReference type="NCBI Taxonomy" id="643867"/>
    <lineage>
        <taxon>Bacteria</taxon>
        <taxon>Pseudomonadati</taxon>
        <taxon>Bacteroidota</taxon>
        <taxon>Cytophagia</taxon>
        <taxon>Cytophagales</taxon>
        <taxon>Marivirgaceae</taxon>
        <taxon>Marivirga</taxon>
    </lineage>
</organism>
<dbReference type="InterPro" id="IPR037701">
    <property type="entry name" value="Pom152"/>
</dbReference>
<dbReference type="InterPro" id="IPR000601">
    <property type="entry name" value="PKD_dom"/>
</dbReference>
<feature type="domain" description="PKD" evidence="2">
    <location>
        <begin position="2132"/>
        <end position="2166"/>
    </location>
</feature>
<reference evidence="3 4" key="1">
    <citation type="journal article" date="2011" name="Stand. Genomic Sci.">
        <title>Complete genome sequence of Marivirga tractuosa type strain (H-43).</title>
        <authorList>
            <person name="Pagani I."/>
            <person name="Chertkov O."/>
            <person name="Lapidus A."/>
            <person name="Lucas S."/>
            <person name="Del Rio T.G."/>
            <person name="Tice H."/>
            <person name="Copeland A."/>
            <person name="Cheng J.F."/>
            <person name="Nolan M."/>
            <person name="Saunders E."/>
            <person name="Pitluck S."/>
            <person name="Held B."/>
            <person name="Goodwin L."/>
            <person name="Liolios K."/>
            <person name="Ovchinikova G."/>
            <person name="Ivanova N."/>
            <person name="Mavromatis K."/>
            <person name="Pati A."/>
            <person name="Chen A."/>
            <person name="Palaniappan K."/>
            <person name="Land M."/>
            <person name="Hauser L."/>
            <person name="Jeffries C.D."/>
            <person name="Detter J.C."/>
            <person name="Han C."/>
            <person name="Tapia R."/>
            <person name="Ngatchou-Djao O.D."/>
            <person name="Rohde M."/>
            <person name="Goker M."/>
            <person name="Spring S."/>
            <person name="Sikorski J."/>
            <person name="Woyke T."/>
            <person name="Bristow J."/>
            <person name="Eisen J.A."/>
            <person name="Markowitz V."/>
            <person name="Hugenholtz P."/>
            <person name="Klenk H.P."/>
            <person name="Kyrpides N.C."/>
        </authorList>
    </citation>
    <scope>NUCLEOTIDE SEQUENCE [LARGE SCALE GENOMIC DNA]</scope>
    <source>
        <strain evidence="4">ATCC 23168 / DSM 4126 / NBRC 15989 / NCIMB 1408 / VKM B-1430 / H-43</strain>
    </source>
</reference>
<dbReference type="OrthoDB" id="7794186at2"/>
<keyword evidence="4" id="KW-1185">Reference proteome</keyword>
<evidence type="ECO:0000256" key="1">
    <source>
        <dbReference type="SAM" id="Phobius"/>
    </source>
</evidence>
<dbReference type="HOGENOM" id="CLU_230319_0_0_10"/>
<sequence length="2284" mass="248602">MFQKNSYIKPIIFTALVMLFNFLYINESVGQITCAGVKSGSGGAQANRFTGAAGLGTNCAPVELDWYFTLSAVDLNDDPLVFGGENIEVDVDWGNGDNTRYEADYFPADEEIRIINSPNGRTFSIYNADNNAFYTYENETDGLCFYQPIATLYIDGVACNNISLQIDRPVNYWEPDDTEPGEVIIEEDEYQVCAGTQVTLNFLDATDFNCVIEPDPVVNNVTLNDDDREVRIVYGTENDANTIDDIVIDPAGVNITNPNNYDPNIIVTYPEPVQDGDNNYQSLDIVVPDDALVGEDFFVRLDIWGPCNPRAGGYAPRSVQGRIVIVDSPDPDPEIFDPSSGGIWEAAEGNSLTFCINEDIDFRQDPTNPDNEVGDAYSWDFNNDGVFETNGANVSESFPTPGTYTVNMRADRGSIGGCVLETSFDVEIIETPQALIGYDIGAGMTTDNNPIEYCEDLGLPLEIVLTDESIDKTSSLTTSWEIDEISPTPGNIDSQNDGGGGIPQFDYPGNPLALADPGHYRVTLVIDDASTGCSTDDELDIFIYDKPVADFDFTTVCEGEDTDFDAADSEIPIIVNSDAIDTYQWDFDYDGVTFDIDATGEEPIQNLGNAGSYDVALRIITDKGCESDVIVQTVNVLYNPESDLEATYTNDYEGNSAGDAYNGDPICPGTLLTFTNMTNESLNDVSVDPVDYELQIDSLGTTVFREIGAPGELDESISPNIFFNNTGSNAIYTIELVANGDNGCNAISAPITVTVLPGSASGFDVYDQPPTLGTFDPADAYDPLNEYCSPTEFFFQIDNATDNLLITNSGDSLIWEVYDGSTLLGGDTTIFGDPDYDKFSFEFNNDYTSIAAINYTIVLQPYVDGVCVNNSQRTVRVLPKPTSDFNPVDTVVTCDSVTYYFEAVQPGLLEYDWQVQTVGDTLSTQNEGVEFWVSYARPDIGNPNVNVEVRLQTENPFNCQSDLSAPFNDTILPKDDINIVLDTVGNEFCAPAIYGFVNNTNPADVPAGTEWELIIKNLDINDSTIIEGNSLTGNEEFRDSDPTDIFEYTFTDSANYEIRLNALLPSTCDVASDPPISLGINETPEVRFDLLTNDSENCAPLEVRIINETSSLPSGNDFYLSYEITDITNGTTFASSTPVLGSGGHLNGEVLPILTNTTDPYIEYAIKLTAESLSGCTADSTINITVFQEPLIDFDIISPNPACQEDYNFEFEITNNNILANYELKWNWGDGKSLFTEEDSIVNHSFTGDFNNVTTYTVTLSIETEYGCSESVSKTVTLNPKVDASFFKDKTEGCSPLLVNFTSTSIGTGLSGNHIYERRIKDSGNPWDNFDTTPIPTNGSVSETFNNTTSDVIIFEVRHIAVSSVGGCSDTSDIQEITIFPEFTSPTIIGADEVCAFSQQIPFKVESSVGSNYQWTLPSGAFISYSSTNGDSITANFNSFSGNMQVVEIDSNGCLGSPSILPVNILAGPTGNLSLNGSNVICPGDSTSLVFNLTGPGSQNFDVVYNNGMTNDTLFNISNGHIEYVSPTNSTNYFLLSVEDREYPNCNPSSISGSAFVSVNIKPTASLSGSTTICEGNNANLFFNLTGIGPWEVVYTDGNSNFTINSNNPVTIEPISPTDSTTYSLVSVSDGNTPVCSGDVSGTATIKVNSKPTATISGNQNNVCVNTPTELEINLTGTPPWNVRYTDGENIFTIPNVTPDGAFDSNADIHTETVTISAAPGTKNYTLVDVIDSNTPNCSGDVNGSATITAFDRPQVEIEGNNTICRGDSSPLNFYFTGDGPFNVVVRANQDTIEYNNIQDGESINQTPEVSTVYRVIELTDSRGCFGNSLGGPVTINVNSLPTSELSGDDVTCYGEETELIFDQSGVGPWTITYTDGNQNFTFTTAFNRHFEPVFPTTTTTYTLVSVVDSNSPDNCTGPVSGSALKEVYPELEASFEATPEEMVLPESTVNLNNTTTNKNEWEYEWDFGDGTTSSEIDPAPHEYGTFGTFVIRMTATNGQCTDSYQTTITIGAIPPIVDFDANPTEGCLPLVVEFENLTQFADPSTYQWEFGDGQRVAAVENPTHVYRNPGTYTVTLSASNITGQRTQMVKEEFIVVNATPTASFTIPDEYRQVFTGEEVRFVNLSEGADEFIWKFGDGNETFEEEPIHAYPDSGVYDITLIAINSETGCTDSMTLSSQVKVLLGGASDVPNAFTPSRAGPGTASSNPLQNDFFLPKVEGVSQFNMKIYNRWGELLFESNDRTVGWDGYYNGVLMPQGVYVYRLELVYENGRRETKIGDITLIR</sequence>
<dbReference type="InterPro" id="IPR035986">
    <property type="entry name" value="PKD_dom_sf"/>
</dbReference>
<dbReference type="CDD" id="cd00146">
    <property type="entry name" value="PKD"/>
    <property type="match status" value="5"/>
</dbReference>
<feature type="domain" description="PKD" evidence="2">
    <location>
        <begin position="1949"/>
        <end position="1998"/>
    </location>
</feature>
<keyword evidence="1" id="KW-0812">Transmembrane</keyword>
<evidence type="ECO:0000259" key="2">
    <source>
        <dbReference type="PROSITE" id="PS50093"/>
    </source>
</evidence>
<dbReference type="Gene3D" id="2.60.40.10">
    <property type="entry name" value="Immunoglobulins"/>
    <property type="match status" value="6"/>
</dbReference>
<dbReference type="Proteomes" id="UP000008720">
    <property type="component" value="Chromosome"/>
</dbReference>
<dbReference type="InterPro" id="IPR026341">
    <property type="entry name" value="T9SS_type_B"/>
</dbReference>
<dbReference type="SMART" id="SM00089">
    <property type="entry name" value="PKD"/>
    <property type="match status" value="5"/>
</dbReference>
<evidence type="ECO:0000313" key="4">
    <source>
        <dbReference type="Proteomes" id="UP000008720"/>
    </source>
</evidence>
<feature type="domain" description="PKD" evidence="2">
    <location>
        <begin position="376"/>
        <end position="410"/>
    </location>
</feature>
<dbReference type="InterPro" id="IPR013783">
    <property type="entry name" value="Ig-like_fold"/>
</dbReference>
<dbReference type="GO" id="GO:0006606">
    <property type="term" value="P:protein import into nucleus"/>
    <property type="evidence" value="ECO:0007669"/>
    <property type="project" value="TreeGrafter"/>
</dbReference>
<dbReference type="eggNOG" id="COG3291">
    <property type="taxonomic scope" value="Bacteria"/>
</dbReference>
<dbReference type="Pfam" id="PF19408">
    <property type="entry name" value="PKD_6"/>
    <property type="match status" value="1"/>
</dbReference>
<accession>E4TL74</accession>
<feature type="transmembrane region" description="Helical" evidence="1">
    <location>
        <begin position="7"/>
        <end position="25"/>
    </location>
</feature>
<dbReference type="SUPFAM" id="SSF49299">
    <property type="entry name" value="PKD domain"/>
    <property type="match status" value="6"/>
</dbReference>
<dbReference type="Pfam" id="PF13585">
    <property type="entry name" value="CHU_C"/>
    <property type="match status" value="1"/>
</dbReference>
<keyword evidence="1" id="KW-0472">Membrane</keyword>
<dbReference type="Pfam" id="PF18911">
    <property type="entry name" value="PKD_4"/>
    <property type="match status" value="3"/>
</dbReference>
<dbReference type="InterPro" id="IPR045829">
    <property type="entry name" value="PKD_6"/>
</dbReference>
<dbReference type="KEGG" id="mtt:Ftrac_0201"/>
<dbReference type="GO" id="GO:0006999">
    <property type="term" value="P:nuclear pore organization"/>
    <property type="evidence" value="ECO:0007669"/>
    <property type="project" value="TreeGrafter"/>
</dbReference>
<keyword evidence="1" id="KW-1133">Transmembrane helix</keyword>